<feature type="binding site" evidence="6">
    <location>
        <position position="145"/>
    </location>
    <ligand>
        <name>Zn(2+)</name>
        <dbReference type="ChEBI" id="CHEBI:29105"/>
    </ligand>
</feature>
<keyword evidence="3 7" id="KW-0812">Transmembrane</keyword>
<dbReference type="GO" id="GO:0016020">
    <property type="term" value="C:membrane"/>
    <property type="evidence" value="ECO:0007669"/>
    <property type="project" value="UniProtKB-SubCell"/>
</dbReference>
<proteinExistence type="inferred from homology"/>
<evidence type="ECO:0000256" key="5">
    <source>
        <dbReference type="ARBA" id="ARBA00023136"/>
    </source>
</evidence>
<feature type="transmembrane region" description="Helical" evidence="7">
    <location>
        <begin position="293"/>
        <end position="314"/>
    </location>
</feature>
<dbReference type="Proteomes" id="UP000309076">
    <property type="component" value="Unassembled WGS sequence"/>
</dbReference>
<feature type="transmembrane region" description="Helical" evidence="7">
    <location>
        <begin position="252"/>
        <end position="273"/>
    </location>
</feature>
<dbReference type="GO" id="GO:0006882">
    <property type="term" value="P:intracellular zinc ion homeostasis"/>
    <property type="evidence" value="ECO:0007669"/>
    <property type="project" value="TreeGrafter"/>
</dbReference>
<keyword evidence="5 7" id="KW-0472">Membrane</keyword>
<keyword evidence="4 7" id="KW-1133">Transmembrane helix</keyword>
<evidence type="ECO:0000256" key="6">
    <source>
        <dbReference type="PIRSR" id="PIRSR604254-1"/>
    </source>
</evidence>
<feature type="transmembrane region" description="Helical" evidence="7">
    <location>
        <begin position="91"/>
        <end position="112"/>
    </location>
</feature>
<reference evidence="8 9" key="1">
    <citation type="submission" date="2018-10" db="EMBL/GenBank/DDBJ databases">
        <title>Fifty Aureobasidium pullulans genomes reveal a recombining polyextremotolerant generalist.</title>
        <authorList>
            <person name="Gostincar C."/>
            <person name="Turk M."/>
            <person name="Zajc J."/>
            <person name="Gunde-Cimerman N."/>
        </authorList>
    </citation>
    <scope>NUCLEOTIDE SEQUENCE [LARGE SCALE GENOMIC DNA]</scope>
    <source>
        <strain evidence="8 9">EXF-10796</strain>
    </source>
</reference>
<keyword evidence="6" id="KW-0862">Zinc</keyword>
<comment type="subcellular location">
    <subcellularLocation>
        <location evidence="1">Membrane</location>
        <topology evidence="1">Multi-pass membrane protein</topology>
    </subcellularLocation>
</comment>
<protein>
    <submittedName>
        <fullName evidence="8">MPR-typeG-protein-coupled receptor</fullName>
    </submittedName>
</protein>
<dbReference type="GO" id="GO:0046872">
    <property type="term" value="F:metal ion binding"/>
    <property type="evidence" value="ECO:0007669"/>
    <property type="project" value="UniProtKB-KW"/>
</dbReference>
<feature type="binding site" evidence="6">
    <location>
        <position position="291"/>
    </location>
    <ligand>
        <name>Zn(2+)</name>
        <dbReference type="ChEBI" id="CHEBI:29105"/>
    </ligand>
</feature>
<organism evidence="8 9">
    <name type="scientific">Aureobasidium pullulans</name>
    <name type="common">Black yeast</name>
    <name type="synonym">Pullularia pullulans</name>
    <dbReference type="NCBI Taxonomy" id="5580"/>
    <lineage>
        <taxon>Eukaryota</taxon>
        <taxon>Fungi</taxon>
        <taxon>Dikarya</taxon>
        <taxon>Ascomycota</taxon>
        <taxon>Pezizomycotina</taxon>
        <taxon>Dothideomycetes</taxon>
        <taxon>Dothideomycetidae</taxon>
        <taxon>Dothideales</taxon>
        <taxon>Saccotheciaceae</taxon>
        <taxon>Aureobasidium</taxon>
    </lineage>
</organism>
<comment type="caution">
    <text evidence="8">The sequence shown here is derived from an EMBL/GenBank/DDBJ whole genome shotgun (WGS) entry which is preliminary data.</text>
</comment>
<sequence>MSKPLLRKSEARPRKARLLFYDEIRESTVGNAKTSMLTLMPSSCMAEVGLETAEVETRDNEYLLSGYRPTANSWNTCLKSMLGWHNETINIHSHTFGAALFALLPFHFYYTLYQQTQDAQPIDAIVFILYFIGVAICFICSAGCHVVWTHSPPIASLGNRLDFCGIVILMWGASLASIHFAFICDPWLRSLHWILVSASASGCVAFTLYPAFIKPTFRAMRAVMYASLGLFAVVFVLHGVYLYGFAVQRRRLALEWMAVMALLNLLGAMFYALRFPEAWFPYRFDFLGASHQIFHVLVLAAGLVHYRGLASAFVEVRGLHHTCEALSTY</sequence>
<dbReference type="InterPro" id="IPR004254">
    <property type="entry name" value="AdipoR/HlyIII-related"/>
</dbReference>
<feature type="transmembrane region" description="Helical" evidence="7">
    <location>
        <begin position="191"/>
        <end position="212"/>
    </location>
</feature>
<keyword evidence="6" id="KW-0479">Metal-binding</keyword>
<evidence type="ECO:0000256" key="7">
    <source>
        <dbReference type="SAM" id="Phobius"/>
    </source>
</evidence>
<comment type="similarity">
    <text evidence="2">Belongs to the ADIPOR family.</text>
</comment>
<evidence type="ECO:0000313" key="8">
    <source>
        <dbReference type="EMBL" id="THW35395.1"/>
    </source>
</evidence>
<evidence type="ECO:0000313" key="9">
    <source>
        <dbReference type="Proteomes" id="UP000309076"/>
    </source>
</evidence>
<feature type="transmembrane region" description="Helical" evidence="7">
    <location>
        <begin position="224"/>
        <end position="245"/>
    </location>
</feature>
<dbReference type="GO" id="GO:0038023">
    <property type="term" value="F:signaling receptor activity"/>
    <property type="evidence" value="ECO:0007669"/>
    <property type="project" value="TreeGrafter"/>
</dbReference>
<dbReference type="PANTHER" id="PTHR20855">
    <property type="entry name" value="ADIPOR/PROGESTIN RECEPTOR-RELATED"/>
    <property type="match status" value="1"/>
</dbReference>
<accession>A0AB74IMV4</accession>
<keyword evidence="8" id="KW-0675">Receptor</keyword>
<evidence type="ECO:0000256" key="3">
    <source>
        <dbReference type="ARBA" id="ARBA00022692"/>
    </source>
</evidence>
<gene>
    <name evidence="8" type="ORF">D6D21_09174</name>
</gene>
<feature type="binding site" evidence="6">
    <location>
        <position position="295"/>
    </location>
    <ligand>
        <name>Zn(2+)</name>
        <dbReference type="ChEBI" id="CHEBI:29105"/>
    </ligand>
</feature>
<feature type="transmembrane region" description="Helical" evidence="7">
    <location>
        <begin position="160"/>
        <end position="184"/>
    </location>
</feature>
<dbReference type="EMBL" id="QZAM01000281">
    <property type="protein sequence ID" value="THW35395.1"/>
    <property type="molecule type" value="Genomic_DNA"/>
</dbReference>
<feature type="transmembrane region" description="Helical" evidence="7">
    <location>
        <begin position="124"/>
        <end position="148"/>
    </location>
</feature>
<dbReference type="Pfam" id="PF03006">
    <property type="entry name" value="HlyIII"/>
    <property type="match status" value="1"/>
</dbReference>
<name>A0AB74IMV4_AURPU</name>
<dbReference type="AlphaFoldDB" id="A0AB74IMV4"/>
<dbReference type="PANTHER" id="PTHR20855:SF52">
    <property type="entry name" value="ADIPONECTIN RECEPTOR PROTEIN"/>
    <property type="match status" value="1"/>
</dbReference>
<evidence type="ECO:0000256" key="1">
    <source>
        <dbReference type="ARBA" id="ARBA00004141"/>
    </source>
</evidence>
<evidence type="ECO:0000256" key="2">
    <source>
        <dbReference type="ARBA" id="ARBA00007018"/>
    </source>
</evidence>
<evidence type="ECO:0000256" key="4">
    <source>
        <dbReference type="ARBA" id="ARBA00022989"/>
    </source>
</evidence>